<dbReference type="PROSITE" id="PS50005">
    <property type="entry name" value="TPR"/>
    <property type="match status" value="4"/>
</dbReference>
<protein>
    <submittedName>
        <fullName evidence="6">Uncharacterized protein</fullName>
    </submittedName>
</protein>
<feature type="repeat" description="TPR" evidence="1">
    <location>
        <begin position="623"/>
        <end position="656"/>
    </location>
</feature>
<feature type="compositionally biased region" description="Pro residues" evidence="3">
    <location>
        <begin position="2010"/>
        <end position="2026"/>
    </location>
</feature>
<name>A0A553NWY1_TIGCA</name>
<dbReference type="InterPro" id="IPR024983">
    <property type="entry name" value="CHAT_dom"/>
</dbReference>
<dbReference type="Pfam" id="PF13181">
    <property type="entry name" value="TPR_8"/>
    <property type="match status" value="1"/>
</dbReference>
<reference evidence="6 7" key="1">
    <citation type="journal article" date="2018" name="Nat. Ecol. Evol.">
        <title>Genomic signatures of mitonuclear coevolution across populations of Tigriopus californicus.</title>
        <authorList>
            <person name="Barreto F.S."/>
            <person name="Watson E.T."/>
            <person name="Lima T.G."/>
            <person name="Willett C.S."/>
            <person name="Edmands S."/>
            <person name="Li W."/>
            <person name="Burton R.S."/>
        </authorList>
    </citation>
    <scope>NUCLEOTIDE SEQUENCE [LARGE SCALE GENOMIC DNA]</scope>
    <source>
        <strain evidence="6 7">San Diego</strain>
    </source>
</reference>
<dbReference type="EMBL" id="VCGU01000009">
    <property type="protein sequence ID" value="TRY69941.1"/>
    <property type="molecule type" value="Genomic_DNA"/>
</dbReference>
<sequence>MSVDEANTSSVFPSFCSFQIILLTMDGQSPSLALSAAMSDNANKTLFLEKVRDSNHACQAGDFKLAVRLYTEAIALDPGNHILHSNRSAAYIKMGQFPKALQDAIRARDLNPEWPKAYYRQGVALQCLGKHSDALAAFANGLAQDPKSLQLLAGLIEAAMKSPLKGTLEPTYRQLQMMKLDKSPFVIISVIGQELLAQGRYSSAVEVLESALKIGTCSLKLRGSVFSALSSAYWALNSLDKAIGYMQQDLVVAKQLSDIPGECRAHGNLGSAYFSKGNYKEALTSHRYQLVLAMKCKDSHAASTALTSLGHVYTATGDYANALASHKQCVELVQQLNDRVQEARETGNVGAVYLAMGDFDKSVECHRKHLEIAKSLANKVEEARAYSNLGSAYHYKRSYEQAVMFHNQVLHLAQELKDKAIEARAYAGLGHAARCMGQHLQAKVWHEKQLDMALVTKDKVAEGRACSNLGIVYQLCGDHDAALKLHQAHLNIARVLHDRAGMGRAFGNIGNAYSASGFYEQAIKYHKQELTISKEVCDRNSEASTHGNLAVAYQALSMHEMALVHYHSHLNIARELKDSAGEALALCNLGNCHSSRGEFTQAVPFYENYLMLSQELNDVEGEAKACHFLGYAHYCLGNYKEAIRYYDQDLALARDQQDRMNMGRAYCNLGLAHLAIGNFESALECQKYFLAIAQVMKHNQGKFRALGNMGDVLLKMEDQLEEAISVYQKQLGLAKQIRDKGFEASAYGSLGICHRHAKLYDKALGFHTQELSILQDIADMRGECKAHGNLGAVHLSLGNYINAMKCYQEQLERAQDIKDSAMEAQSQGNLGLTKINLGRHEEAIGCFEQQLAALEQVISPSSPPSFLLEKGRAYGNLGSCYEALADYEESIKCHEHHLDISLKLKAIKDQDRAYRELGLAHKNLGNLQQALVCFEKRLVVAHDLSKINAKGTAYGDLGEIHALLGNFEQALSCLDHQLNSARSSNDRLSEAESASGLGMVHQKMFQWNSALQYHQLDLDISQANDHKDGQLRAMANIGATYEGMEDMDKALIAHENYLDLALQTNDITAQTRSLGGLGRLQHRLGNLEEAIAYLGRGLNLAEQSNRREDEARIRHRLGVIHWQIRNLDHSYEHLERAALLFETFRREAKGTSDYKLSLFDLQTECYHILQRVLVHLGRENEALVVAERARTRAFVDLLLERQSSPGSNATSRLSRLDESTPSSVNEIVSLVNRQNASVLYYSLAAGYLFVWLIIPTKGIVKFHQVCVSPEEGEENDASKGAMLEENIHSIREALGIQNSNMTYSGSRGDDENENGGGVDDLWSSHLDALGDKLNQESDRSGFLRMVNRSSRLNASSYSLSSLFSVGSVGAGSTMSGLTASSRHSTRSRRGWQGPSCLKKLYKVLIEPMEDELPENYPCELMLVLEGDLYLVPFAMLKGPTSTECLCERFSLITSPSLTSIKTSRSKNSKNSDQASAIVVGNPKIPSTISDQWGWGDIPSSGQEASIVAEIMQSGALTAEKATKEAILSQISQAECIHFSCHVSWKLSALVLCPGEFVESKSSLSGTSPTGGVANKRYSIHSDTIHEEEDVRSEVASSTLDMPSLSEFLLTAADILNLKLNAKLVVISSCYTKDEHGQITSDGLIALTRAFLAAGAQTVMVSLWPVPSTAVKLIMKAFYSSMLQGSRVSKALAEAMTTVQNTKQLQNPTNWAGFTIIGVDVKLTNKVALMGQALREILHTPESCRDALRVTLHLVEKSLQRLNRGYKNAMYTSQKSIENKVGSVDGWKDLLISVGFRFEPEANNIPASVFFPQSDPGERLAQCSASLQAILGLSQTSWVALSKLLASQEEADEIIALFRTVSVNMHADEAGVQVPVNVKLWQLQGCHELLASLGFDLMEVGKDDVILKTGKTANKRQIQFALQALVALFDTQDAPRSVEMDESSNSSLAEEDPESEHETEDESVDMISPASPFPLPRKSGVVLDGASGAFSSYVRSRGEPDGRQAGLNDSPPHPAFPQTSIPPPPVPPLPPMVLYQTHSKGHESDCNFTPSPVNPVPKSFLRNSYALGSPHHHNHAGPFAYGKRLSRNTMATPTEDKADSSSSNASSLADWSPAKNLVKKPNLHPIIQSRLDQALQEMSSVTNPGRPQGIYENHDMQQYSVKQPAGKPLMPIRSVFTDVGYHANQKITDKSDPNDKFSVRAETTKTISRKVERPVPADSRLNPGVTRRMPPTGESGSPESTLNQKRSSIAADTVSLTSSTNTFIVKSDDGNSSDARIDLSEINIHDSLRRSQFRDLRRDNPISEVYHERNIGLDLAPPLASIIMSNNLQVVQVDHHSDSEGSTKTLNKSGTSPNVEESMNSFDQPATIEKAHANLKLPPPMKRRPPIPPKPLTDSKIMDPRIVMTRDEGDGRSMTDSQYSGYSPNGQALSPGGATSADNNLASKIGYLRIQDYMNNQEIAVIEENEGEGNAAMKPKDIANYINTQFKMPNQNETANLAINQSGSSFDGNTKHPHNLWSRDPNGGLRYTGLFSSDC</sequence>
<dbReference type="OMA" id="FHAARID"/>
<feature type="region of interest" description="Disordered" evidence="3">
    <location>
        <begin position="2202"/>
        <end position="2247"/>
    </location>
</feature>
<feature type="compositionally biased region" description="Basic and acidic residues" evidence="3">
    <location>
        <begin position="2202"/>
        <end position="2214"/>
    </location>
</feature>
<feature type="repeat" description="TPR" evidence="1">
    <location>
        <begin position="303"/>
        <end position="336"/>
    </location>
</feature>
<dbReference type="Pfam" id="PF13176">
    <property type="entry name" value="TPR_7"/>
    <property type="match status" value="1"/>
</dbReference>
<evidence type="ECO:0000256" key="2">
    <source>
        <dbReference type="SAM" id="Coils"/>
    </source>
</evidence>
<feature type="region of interest" description="Disordered" evidence="3">
    <location>
        <begin position="2334"/>
        <end position="2358"/>
    </location>
</feature>
<feature type="domain" description="CHAT" evidence="4">
    <location>
        <begin position="1396"/>
        <end position="1717"/>
    </location>
</feature>
<dbReference type="SUPFAM" id="SSF48452">
    <property type="entry name" value="TPR-like"/>
    <property type="match status" value="7"/>
</dbReference>
<gene>
    <name evidence="6" type="ORF">TCAL_01247</name>
</gene>
<feature type="region of interest" description="Disordered" evidence="3">
    <location>
        <begin position="1992"/>
        <end position="2026"/>
    </location>
</feature>
<keyword evidence="7" id="KW-1185">Reference proteome</keyword>
<organism evidence="6 7">
    <name type="scientific">Tigriopus californicus</name>
    <name type="common">Marine copepod</name>
    <dbReference type="NCBI Taxonomy" id="6832"/>
    <lineage>
        <taxon>Eukaryota</taxon>
        <taxon>Metazoa</taxon>
        <taxon>Ecdysozoa</taxon>
        <taxon>Arthropoda</taxon>
        <taxon>Crustacea</taxon>
        <taxon>Multicrustacea</taxon>
        <taxon>Hexanauplia</taxon>
        <taxon>Copepoda</taxon>
        <taxon>Harpacticoida</taxon>
        <taxon>Harpacticidae</taxon>
        <taxon>Tigriopus</taxon>
    </lineage>
</organism>
<keyword evidence="1" id="KW-0802">TPR repeat</keyword>
<dbReference type="STRING" id="6832.A0A553NWY1"/>
<dbReference type="SMART" id="SM00028">
    <property type="entry name" value="TPR"/>
    <property type="match status" value="26"/>
</dbReference>
<comment type="caution">
    <text evidence="6">The sequence shown here is derived from an EMBL/GenBank/DDBJ whole genome shotgun (WGS) entry which is preliminary data.</text>
</comment>
<dbReference type="Pfam" id="PF12770">
    <property type="entry name" value="CHAT"/>
    <property type="match status" value="1"/>
</dbReference>
<evidence type="ECO:0000313" key="7">
    <source>
        <dbReference type="Proteomes" id="UP000318571"/>
    </source>
</evidence>
<dbReference type="PANTHER" id="PTHR10098:SF108">
    <property type="entry name" value="TETRATRICOPEPTIDE REPEAT PROTEIN 28"/>
    <property type="match status" value="1"/>
</dbReference>
<dbReference type="InterPro" id="IPR011990">
    <property type="entry name" value="TPR-like_helical_dom_sf"/>
</dbReference>
<dbReference type="InterPro" id="IPR058900">
    <property type="entry name" value="TTC28_C"/>
</dbReference>
<dbReference type="FunFam" id="1.25.40.10:FF:001539">
    <property type="entry name" value="AGAP002648-PA"/>
    <property type="match status" value="1"/>
</dbReference>
<dbReference type="Proteomes" id="UP000318571">
    <property type="component" value="Chromosome 9"/>
</dbReference>
<evidence type="ECO:0000313" key="6">
    <source>
        <dbReference type="EMBL" id="TRY69941.1"/>
    </source>
</evidence>
<feature type="coiled-coil region" evidence="2">
    <location>
        <begin position="797"/>
        <end position="827"/>
    </location>
</feature>
<accession>A0A553NWY1</accession>
<feature type="region of interest" description="Disordered" evidence="3">
    <location>
        <begin position="1934"/>
        <end position="1970"/>
    </location>
</feature>
<feature type="compositionally biased region" description="Polar residues" evidence="3">
    <location>
        <begin position="2341"/>
        <end position="2358"/>
    </location>
</feature>
<dbReference type="InterPro" id="IPR019734">
    <property type="entry name" value="TPR_rpt"/>
</dbReference>
<proteinExistence type="predicted"/>
<evidence type="ECO:0000256" key="1">
    <source>
        <dbReference type="PROSITE-ProRule" id="PRU00339"/>
    </source>
</evidence>
<dbReference type="FunFam" id="1.25.40.10:FF:000416">
    <property type="entry name" value="Tetratricopeptide repeat protein 28"/>
    <property type="match status" value="1"/>
</dbReference>
<evidence type="ECO:0000256" key="3">
    <source>
        <dbReference type="SAM" id="MobiDB-lite"/>
    </source>
</evidence>
<dbReference type="Pfam" id="PF26117">
    <property type="entry name" value="TTC28_C"/>
    <property type="match status" value="1"/>
</dbReference>
<dbReference type="FunFam" id="1.25.40.10:FF:000040">
    <property type="entry name" value="Tetratricopeptide repeat domain 28"/>
    <property type="match status" value="1"/>
</dbReference>
<dbReference type="Pfam" id="PF13432">
    <property type="entry name" value="TPR_16"/>
    <property type="match status" value="1"/>
</dbReference>
<dbReference type="PANTHER" id="PTHR10098">
    <property type="entry name" value="RAPSYN-RELATED"/>
    <property type="match status" value="1"/>
</dbReference>
<feature type="domain" description="TTC28 C-terminal" evidence="5">
    <location>
        <begin position="1832"/>
        <end position="1932"/>
    </location>
</feature>
<dbReference type="Gene3D" id="1.25.40.10">
    <property type="entry name" value="Tetratricopeptide repeat domain"/>
    <property type="match status" value="6"/>
</dbReference>
<dbReference type="Pfam" id="PF13424">
    <property type="entry name" value="TPR_12"/>
    <property type="match status" value="7"/>
</dbReference>
<feature type="repeat" description="TPR" evidence="1">
    <location>
        <begin position="115"/>
        <end position="148"/>
    </location>
</feature>
<evidence type="ECO:0000259" key="4">
    <source>
        <dbReference type="Pfam" id="PF12770"/>
    </source>
</evidence>
<feature type="repeat" description="TPR" evidence="1">
    <location>
        <begin position="383"/>
        <end position="416"/>
    </location>
</feature>
<keyword evidence="2" id="KW-0175">Coiled coil</keyword>
<feature type="compositionally biased region" description="Polar residues" evidence="3">
    <location>
        <begin position="2233"/>
        <end position="2246"/>
    </location>
</feature>
<feature type="compositionally biased region" description="Acidic residues" evidence="3">
    <location>
        <begin position="1948"/>
        <end position="1963"/>
    </location>
</feature>
<evidence type="ECO:0000259" key="5">
    <source>
        <dbReference type="Pfam" id="PF26117"/>
    </source>
</evidence>
<feature type="region of interest" description="Disordered" evidence="3">
    <location>
        <begin position="2375"/>
        <end position="2394"/>
    </location>
</feature>